<dbReference type="InterPro" id="IPR001841">
    <property type="entry name" value="Znf_RING"/>
</dbReference>
<feature type="compositionally biased region" description="Acidic residues" evidence="10">
    <location>
        <begin position="968"/>
        <end position="978"/>
    </location>
</feature>
<evidence type="ECO:0000256" key="2">
    <source>
        <dbReference type="ARBA" id="ARBA00022723"/>
    </source>
</evidence>
<dbReference type="InterPro" id="IPR014001">
    <property type="entry name" value="Helicase_ATP-bd"/>
</dbReference>
<dbReference type="Gene3D" id="3.40.50.300">
    <property type="entry name" value="P-loop containing nucleotide triphosphate hydrolases"/>
    <property type="match status" value="1"/>
</dbReference>
<reference evidence="14 15" key="1">
    <citation type="submission" date="2024-03" db="EMBL/GenBank/DDBJ databases">
        <title>A high-quality draft genome sequence of Diaporthe vaccinii, a causative agent of upright dieback and viscid rot disease in cranberry plants.</title>
        <authorList>
            <person name="Sarrasin M."/>
            <person name="Lang B.F."/>
            <person name="Burger G."/>
        </authorList>
    </citation>
    <scope>NUCLEOTIDE SEQUENCE [LARGE SCALE GENOMIC DNA]</scope>
    <source>
        <strain evidence="14 15">IS7</strain>
    </source>
</reference>
<evidence type="ECO:0000256" key="9">
    <source>
        <dbReference type="PROSITE-ProRule" id="PRU00175"/>
    </source>
</evidence>
<evidence type="ECO:0000259" key="11">
    <source>
        <dbReference type="PROSITE" id="PS50089"/>
    </source>
</evidence>
<dbReference type="SMART" id="SM00487">
    <property type="entry name" value="DEXDc"/>
    <property type="match status" value="1"/>
</dbReference>
<evidence type="ECO:0000259" key="12">
    <source>
        <dbReference type="PROSITE" id="PS51192"/>
    </source>
</evidence>
<dbReference type="PROSITE" id="PS51194">
    <property type="entry name" value="HELICASE_CTER"/>
    <property type="match status" value="1"/>
</dbReference>
<dbReference type="InterPro" id="IPR013083">
    <property type="entry name" value="Znf_RING/FYVE/PHD"/>
</dbReference>
<comment type="similarity">
    <text evidence="1">Belongs to the SNF2/RAD54 helicase family.</text>
</comment>
<dbReference type="Gene3D" id="3.30.40.10">
    <property type="entry name" value="Zinc/RING finger domain, C3HC4 (zinc finger)"/>
    <property type="match status" value="1"/>
</dbReference>
<dbReference type="PROSITE" id="PS51192">
    <property type="entry name" value="HELICASE_ATP_BIND_1"/>
    <property type="match status" value="1"/>
</dbReference>
<name>A0ABR4FDC6_9PEZI</name>
<keyword evidence="4 9" id="KW-0863">Zinc-finger</keyword>
<keyword evidence="8" id="KW-0067">ATP-binding</keyword>
<evidence type="ECO:0000256" key="5">
    <source>
        <dbReference type="ARBA" id="ARBA00022801"/>
    </source>
</evidence>
<evidence type="ECO:0000256" key="7">
    <source>
        <dbReference type="ARBA" id="ARBA00022833"/>
    </source>
</evidence>
<dbReference type="SUPFAM" id="SSF57850">
    <property type="entry name" value="RING/U-box"/>
    <property type="match status" value="1"/>
</dbReference>
<accession>A0ABR4FDC6</accession>
<dbReference type="PANTHER" id="PTHR45626">
    <property type="entry name" value="TRANSCRIPTION TERMINATION FACTOR 2-RELATED"/>
    <property type="match status" value="1"/>
</dbReference>
<dbReference type="InterPro" id="IPR038718">
    <property type="entry name" value="SNF2-like_sf"/>
</dbReference>
<dbReference type="CDD" id="cd18793">
    <property type="entry name" value="SF2_C_SNF"/>
    <property type="match status" value="1"/>
</dbReference>
<keyword evidence="3" id="KW-0547">Nucleotide-binding</keyword>
<feature type="region of interest" description="Disordered" evidence="10">
    <location>
        <begin position="62"/>
        <end position="122"/>
    </location>
</feature>
<feature type="compositionally biased region" description="Basic and acidic residues" evidence="10">
    <location>
        <begin position="111"/>
        <end position="122"/>
    </location>
</feature>
<gene>
    <name evidence="14" type="ORF">FJTKL_07793</name>
</gene>
<feature type="domain" description="RING-type" evidence="11">
    <location>
        <begin position="656"/>
        <end position="701"/>
    </location>
</feature>
<dbReference type="SUPFAM" id="SSF52540">
    <property type="entry name" value="P-loop containing nucleoside triphosphate hydrolases"/>
    <property type="match status" value="2"/>
</dbReference>
<dbReference type="SMART" id="SM00490">
    <property type="entry name" value="HELICc"/>
    <property type="match status" value="1"/>
</dbReference>
<dbReference type="Pfam" id="PF00176">
    <property type="entry name" value="SNF2-rel_dom"/>
    <property type="match status" value="1"/>
</dbReference>
<dbReference type="InterPro" id="IPR017907">
    <property type="entry name" value="Znf_RING_CS"/>
</dbReference>
<feature type="region of interest" description="Disordered" evidence="10">
    <location>
        <begin position="941"/>
        <end position="978"/>
    </location>
</feature>
<dbReference type="InterPro" id="IPR001650">
    <property type="entry name" value="Helicase_C-like"/>
</dbReference>
<dbReference type="PROSITE" id="PS50089">
    <property type="entry name" value="ZF_RING_2"/>
    <property type="match status" value="1"/>
</dbReference>
<dbReference type="InterPro" id="IPR027417">
    <property type="entry name" value="P-loop_NTPase"/>
</dbReference>
<evidence type="ECO:0000256" key="3">
    <source>
        <dbReference type="ARBA" id="ARBA00022741"/>
    </source>
</evidence>
<keyword evidence="15" id="KW-1185">Reference proteome</keyword>
<dbReference type="PROSITE" id="PS00518">
    <property type="entry name" value="ZF_RING_1"/>
    <property type="match status" value="1"/>
</dbReference>
<protein>
    <submittedName>
        <fullName evidence="14">Uncharacterized protein</fullName>
    </submittedName>
</protein>
<evidence type="ECO:0000256" key="10">
    <source>
        <dbReference type="SAM" id="MobiDB-lite"/>
    </source>
</evidence>
<organism evidence="14 15">
    <name type="scientific">Diaporthe vaccinii</name>
    <dbReference type="NCBI Taxonomy" id="105482"/>
    <lineage>
        <taxon>Eukaryota</taxon>
        <taxon>Fungi</taxon>
        <taxon>Dikarya</taxon>
        <taxon>Ascomycota</taxon>
        <taxon>Pezizomycotina</taxon>
        <taxon>Sordariomycetes</taxon>
        <taxon>Sordariomycetidae</taxon>
        <taxon>Diaporthales</taxon>
        <taxon>Diaporthaceae</taxon>
        <taxon>Diaporthe</taxon>
        <taxon>Diaporthe eres species complex</taxon>
    </lineage>
</organism>
<proteinExistence type="inferred from homology"/>
<evidence type="ECO:0000259" key="13">
    <source>
        <dbReference type="PROSITE" id="PS51194"/>
    </source>
</evidence>
<dbReference type="Gene3D" id="3.40.50.10810">
    <property type="entry name" value="Tandem AAA-ATPase domain"/>
    <property type="match status" value="1"/>
</dbReference>
<evidence type="ECO:0000313" key="14">
    <source>
        <dbReference type="EMBL" id="KAL2292700.1"/>
    </source>
</evidence>
<sequence>MAPPKRLVKLRRPGRKGATHPSEDAMVDPSQVDDRSAALATGSKNTSQQFKEQLETCAKIKEEPSSNIQDFSSIGTPSTVATTAGNDSHNETNEIESQQSVNPETTLPQKRNLETSENEVKPVKRPKLTDRVRQVKDAVMKESFSKLRGNTIARHGKSKAKDLPTLGHAPAHLKKHLQNILDTALQLPDAKKSDVTRDVLQLAAMAKLLGDMVQPWVSPESGPKTIADYKWLVRGMAYPLHHHQLIAVGTMLVNERDSKNDGVTKFALRSGFLFDYMGLGKTPETLGCTISNPPNFPQGKRSKTGATTTLVVVPCSAASQWEKEVRYHCPVYDVKLYDRKSSESCISATMKADILIVTYEQLHQANAMGEKNKSRNGRSPGQSVLFQANFYRLIADEAHRFKNRETIVFSLCCKLKARHRWCLTGTPTPNGLHELYSYLKFIRHPLVLDFIHFKNQYLGGRAQETASKTKPNKNQYEALDRLLEPIMFMRNPDSSFLGSALVDLPKKHVYVSRIPLNTEERIIQKFMEDHIEDYVLKKLATNARKKNVGKEAQNRSRKKSTTATSGKMSYKSLTESALRFRQLVASPLLLEKLVKDGIWTPEQVRLMRDQAREAGCAETPFIDQFSLWLSEPKFPSSSHGNKMVQRIEANLNQASCPVCNDSTQENPHMSRCGHIYCKKCVDDRILFCKITHKDIDCSRCKRSIGSPTPCELSPQPWRESKKNTDRPRLRGDDWLKFQPQNDVGATLIPRLDANPKVPIPLSSKMKATIDQIQAWQESAPDDKVIVFTQFIDTQRLLGRVLQDLGIEFLYFVGEMNREQRENAKTEFSRVSSIKVLIISLQCGGEALNLQMANRVIIAEPWWNQSTEMQAICRVYRLGQRKEVYCLRLLADETIDSRMYKLQELKLSQIKSALDVFQADKAYGIRALRRVLGARFQEDGDEKDENLFEGYDYSEDDDDTTDDEKPSDNEDPNDGDYKD</sequence>
<evidence type="ECO:0000256" key="8">
    <source>
        <dbReference type="ARBA" id="ARBA00022840"/>
    </source>
</evidence>
<evidence type="ECO:0000256" key="6">
    <source>
        <dbReference type="ARBA" id="ARBA00022806"/>
    </source>
</evidence>
<evidence type="ECO:0000313" key="15">
    <source>
        <dbReference type="Proteomes" id="UP001600888"/>
    </source>
</evidence>
<dbReference type="CDD" id="cd18008">
    <property type="entry name" value="DEXDc_SHPRH-like"/>
    <property type="match status" value="1"/>
</dbReference>
<feature type="compositionally biased region" description="Basic residues" evidence="10">
    <location>
        <begin position="1"/>
        <end position="18"/>
    </location>
</feature>
<dbReference type="PANTHER" id="PTHR45626:SF17">
    <property type="entry name" value="HELICASE-LIKE TRANSCRIPTION FACTOR"/>
    <property type="match status" value="1"/>
</dbReference>
<keyword evidence="2" id="KW-0479">Metal-binding</keyword>
<feature type="compositionally biased region" description="Basic and acidic residues" evidence="10">
    <location>
        <begin position="718"/>
        <end position="732"/>
    </location>
</feature>
<feature type="domain" description="Helicase C-terminal" evidence="13">
    <location>
        <begin position="768"/>
        <end position="917"/>
    </location>
</feature>
<feature type="compositionally biased region" description="Acidic residues" evidence="10">
    <location>
        <begin position="951"/>
        <end position="961"/>
    </location>
</feature>
<dbReference type="Proteomes" id="UP001600888">
    <property type="component" value="Unassembled WGS sequence"/>
</dbReference>
<dbReference type="InterPro" id="IPR050628">
    <property type="entry name" value="SNF2_RAD54_helicase_TF"/>
</dbReference>
<feature type="region of interest" description="Disordered" evidence="10">
    <location>
        <begin position="707"/>
        <end position="732"/>
    </location>
</feature>
<dbReference type="EMBL" id="JBAWTH010000002">
    <property type="protein sequence ID" value="KAL2292700.1"/>
    <property type="molecule type" value="Genomic_DNA"/>
</dbReference>
<feature type="compositionally biased region" description="Polar residues" evidence="10">
    <location>
        <begin position="95"/>
        <end position="109"/>
    </location>
</feature>
<dbReference type="InterPro" id="IPR000330">
    <property type="entry name" value="SNF2_N"/>
</dbReference>
<comment type="caution">
    <text evidence="14">The sequence shown here is derived from an EMBL/GenBank/DDBJ whole genome shotgun (WGS) entry which is preliminary data.</text>
</comment>
<keyword evidence="5" id="KW-0378">Hydrolase</keyword>
<evidence type="ECO:0000256" key="4">
    <source>
        <dbReference type="ARBA" id="ARBA00022771"/>
    </source>
</evidence>
<dbReference type="InterPro" id="IPR049730">
    <property type="entry name" value="SNF2/RAD54-like_C"/>
</dbReference>
<keyword evidence="6" id="KW-0347">Helicase</keyword>
<feature type="region of interest" description="Disordered" evidence="10">
    <location>
        <begin position="545"/>
        <end position="568"/>
    </location>
</feature>
<feature type="region of interest" description="Disordered" evidence="10">
    <location>
        <begin position="1"/>
        <end position="50"/>
    </location>
</feature>
<dbReference type="Pfam" id="PF00271">
    <property type="entry name" value="Helicase_C"/>
    <property type="match status" value="1"/>
</dbReference>
<evidence type="ECO:0000256" key="1">
    <source>
        <dbReference type="ARBA" id="ARBA00007025"/>
    </source>
</evidence>
<keyword evidence="7" id="KW-0862">Zinc</keyword>
<feature type="compositionally biased region" description="Polar residues" evidence="10">
    <location>
        <begin position="65"/>
        <end position="87"/>
    </location>
</feature>
<feature type="domain" description="Helicase ATP-binding" evidence="12">
    <location>
        <begin position="262"/>
        <end position="445"/>
    </location>
</feature>